<dbReference type="Gene3D" id="3.60.15.10">
    <property type="entry name" value="Ribonuclease Z/Hydroxyacylglutathione hydrolase-like"/>
    <property type="match status" value="1"/>
</dbReference>
<gene>
    <name evidence="2" type="ORF">METZ01_LOCUS406140</name>
</gene>
<feature type="non-terminal residue" evidence="2">
    <location>
        <position position="165"/>
    </location>
</feature>
<protein>
    <recommendedName>
        <fullName evidence="1">Metallo-beta-lactamase domain-containing protein</fullName>
    </recommendedName>
</protein>
<feature type="domain" description="Metallo-beta-lactamase" evidence="1">
    <location>
        <begin position="30"/>
        <end position="124"/>
    </location>
</feature>
<dbReference type="EMBL" id="UINC01156712">
    <property type="protein sequence ID" value="SVD53286.1"/>
    <property type="molecule type" value="Genomic_DNA"/>
</dbReference>
<sequence>MKQEQETASEEVTEVAPGVLRAQLPINLPGLGHVNCYILEDDRGIAVIDPGLPGNDSWRALTERLRSIGYKPEDIHTAIVTHSHFDHFGGAEKIREVSNADILTHEYFRNAFNKQELLESEDSNDLDPNSEEAQERVIERIFSERLPWGSERTMPPRKEIERFKQ</sequence>
<dbReference type="AlphaFoldDB" id="A0A382W376"/>
<organism evidence="2">
    <name type="scientific">marine metagenome</name>
    <dbReference type="NCBI Taxonomy" id="408172"/>
    <lineage>
        <taxon>unclassified sequences</taxon>
        <taxon>metagenomes</taxon>
        <taxon>ecological metagenomes</taxon>
    </lineage>
</organism>
<evidence type="ECO:0000313" key="2">
    <source>
        <dbReference type="EMBL" id="SVD53286.1"/>
    </source>
</evidence>
<dbReference type="PANTHER" id="PTHR42951">
    <property type="entry name" value="METALLO-BETA-LACTAMASE DOMAIN-CONTAINING"/>
    <property type="match status" value="1"/>
</dbReference>
<dbReference type="SUPFAM" id="SSF56281">
    <property type="entry name" value="Metallo-hydrolase/oxidoreductase"/>
    <property type="match status" value="1"/>
</dbReference>
<name>A0A382W376_9ZZZZ</name>
<dbReference type="Pfam" id="PF00753">
    <property type="entry name" value="Lactamase_B"/>
    <property type="match status" value="1"/>
</dbReference>
<dbReference type="InterPro" id="IPR050855">
    <property type="entry name" value="NDM-1-like"/>
</dbReference>
<dbReference type="InterPro" id="IPR001279">
    <property type="entry name" value="Metallo-B-lactamas"/>
</dbReference>
<proteinExistence type="predicted"/>
<accession>A0A382W376</accession>
<evidence type="ECO:0000259" key="1">
    <source>
        <dbReference type="Pfam" id="PF00753"/>
    </source>
</evidence>
<dbReference type="InterPro" id="IPR036866">
    <property type="entry name" value="RibonucZ/Hydroxyglut_hydro"/>
</dbReference>
<reference evidence="2" key="1">
    <citation type="submission" date="2018-05" db="EMBL/GenBank/DDBJ databases">
        <authorList>
            <person name="Lanie J.A."/>
            <person name="Ng W.-L."/>
            <person name="Kazmierczak K.M."/>
            <person name="Andrzejewski T.M."/>
            <person name="Davidsen T.M."/>
            <person name="Wayne K.J."/>
            <person name="Tettelin H."/>
            <person name="Glass J.I."/>
            <person name="Rusch D."/>
            <person name="Podicherti R."/>
            <person name="Tsui H.-C.T."/>
            <person name="Winkler M.E."/>
        </authorList>
    </citation>
    <scope>NUCLEOTIDE SEQUENCE</scope>
</reference>